<dbReference type="Gene3D" id="1.10.238.10">
    <property type="entry name" value="EF-hand"/>
    <property type="match status" value="1"/>
</dbReference>
<gene>
    <name evidence="3" type="ORF">COLO4_11400</name>
</gene>
<dbReference type="PROSITE" id="PS50222">
    <property type="entry name" value="EF_HAND_2"/>
    <property type="match status" value="1"/>
</dbReference>
<evidence type="ECO:0000259" key="2">
    <source>
        <dbReference type="PROSITE" id="PS50222"/>
    </source>
</evidence>
<dbReference type="SMART" id="SM00054">
    <property type="entry name" value="EFh"/>
    <property type="match status" value="1"/>
</dbReference>
<dbReference type="Proteomes" id="UP000187203">
    <property type="component" value="Unassembled WGS sequence"/>
</dbReference>
<dbReference type="GO" id="GO:0005509">
    <property type="term" value="F:calcium ion binding"/>
    <property type="evidence" value="ECO:0007669"/>
    <property type="project" value="InterPro"/>
</dbReference>
<dbReference type="EMBL" id="AWUE01014694">
    <property type="protein sequence ID" value="OMP02019.1"/>
    <property type="molecule type" value="Genomic_DNA"/>
</dbReference>
<dbReference type="Pfam" id="PF13202">
    <property type="entry name" value="EF-hand_5"/>
    <property type="match status" value="1"/>
</dbReference>
<comment type="caution">
    <text evidence="3">The sequence shown here is derived from an EMBL/GenBank/DDBJ whole genome shotgun (WGS) entry which is preliminary data.</text>
</comment>
<accession>A0A1R3K4K2</accession>
<dbReference type="AlphaFoldDB" id="A0A1R3K4K2"/>
<dbReference type="InterPro" id="IPR002048">
    <property type="entry name" value="EF_hand_dom"/>
</dbReference>
<dbReference type="SUPFAM" id="SSF47473">
    <property type="entry name" value="EF-hand"/>
    <property type="match status" value="1"/>
</dbReference>
<reference evidence="4" key="1">
    <citation type="submission" date="2013-09" db="EMBL/GenBank/DDBJ databases">
        <title>Corchorus olitorius genome sequencing.</title>
        <authorList>
            <person name="Alam M."/>
            <person name="Haque M.S."/>
            <person name="Islam M.S."/>
            <person name="Emdad E.M."/>
            <person name="Islam M.M."/>
            <person name="Ahmed B."/>
            <person name="Halim A."/>
            <person name="Hossen Q.M.M."/>
            <person name="Hossain M.Z."/>
            <person name="Ahmed R."/>
            <person name="Khan M.M."/>
            <person name="Islam R."/>
            <person name="Rashid M.M."/>
            <person name="Khan S.A."/>
            <person name="Rahman M.S."/>
            <person name="Alam M."/>
            <person name="Yahiya A.S."/>
            <person name="Khan M.S."/>
            <person name="Azam M.S."/>
            <person name="Haque T."/>
            <person name="Lashkar M.Z.H."/>
            <person name="Akhand A.I."/>
            <person name="Morshed G."/>
            <person name="Roy S."/>
            <person name="Uddin K.S."/>
            <person name="Rabeya T."/>
            <person name="Hossain A.S."/>
            <person name="Chowdhury A."/>
            <person name="Snigdha A.R."/>
            <person name="Mortoza M.S."/>
            <person name="Matin S.A."/>
            <person name="Hoque S.M.E."/>
            <person name="Islam M.K."/>
            <person name="Roy D.K."/>
            <person name="Haider R."/>
            <person name="Moosa M.M."/>
            <person name="Elias S.M."/>
            <person name="Hasan A.M."/>
            <person name="Jahan S."/>
            <person name="Shafiuddin M."/>
            <person name="Mahmood N."/>
            <person name="Shommy N.S."/>
        </authorList>
    </citation>
    <scope>NUCLEOTIDE SEQUENCE [LARGE SCALE GENOMIC DNA]</scope>
    <source>
        <strain evidence="4">cv. O-4</strain>
    </source>
</reference>
<dbReference type="PROSITE" id="PS00018">
    <property type="entry name" value="EF_HAND_1"/>
    <property type="match status" value="1"/>
</dbReference>
<evidence type="ECO:0000256" key="1">
    <source>
        <dbReference type="ARBA" id="ARBA00022837"/>
    </source>
</evidence>
<proteinExistence type="predicted"/>
<organism evidence="3 4">
    <name type="scientific">Corchorus olitorius</name>
    <dbReference type="NCBI Taxonomy" id="93759"/>
    <lineage>
        <taxon>Eukaryota</taxon>
        <taxon>Viridiplantae</taxon>
        <taxon>Streptophyta</taxon>
        <taxon>Embryophyta</taxon>
        <taxon>Tracheophyta</taxon>
        <taxon>Spermatophyta</taxon>
        <taxon>Magnoliopsida</taxon>
        <taxon>eudicotyledons</taxon>
        <taxon>Gunneridae</taxon>
        <taxon>Pentapetalae</taxon>
        <taxon>rosids</taxon>
        <taxon>malvids</taxon>
        <taxon>Malvales</taxon>
        <taxon>Malvaceae</taxon>
        <taxon>Grewioideae</taxon>
        <taxon>Apeibeae</taxon>
        <taxon>Corchorus</taxon>
    </lineage>
</organism>
<name>A0A1R3K4K2_9ROSI</name>
<sequence length="98" mass="11750">MAIKCIEFHPTREMSMTVDEFKAWLHNFDADRDGRISQEELKYALQSLRVRFGWWKARQGMKEVDSNHNGHIENGKEMEKLVNFAQQRLHMKINQSDW</sequence>
<evidence type="ECO:0000313" key="4">
    <source>
        <dbReference type="Proteomes" id="UP000187203"/>
    </source>
</evidence>
<keyword evidence="1" id="KW-0106">Calcium</keyword>
<keyword evidence="4" id="KW-1185">Reference proteome</keyword>
<dbReference type="OrthoDB" id="26525at2759"/>
<evidence type="ECO:0000313" key="3">
    <source>
        <dbReference type="EMBL" id="OMP02019.1"/>
    </source>
</evidence>
<dbReference type="STRING" id="93759.A0A1R3K4K2"/>
<dbReference type="InterPro" id="IPR018247">
    <property type="entry name" value="EF_Hand_1_Ca_BS"/>
</dbReference>
<feature type="domain" description="EF-hand" evidence="2">
    <location>
        <begin position="16"/>
        <end position="51"/>
    </location>
</feature>
<protein>
    <submittedName>
        <fullName evidence="3">Calcium-binding EF-hand</fullName>
    </submittedName>
</protein>
<dbReference type="InterPro" id="IPR011992">
    <property type="entry name" value="EF-hand-dom_pair"/>
</dbReference>